<dbReference type="AlphaFoldDB" id="A0A1I4ZWT7"/>
<sequence length="87" mass="10005">MNVTILFGDRERKCSLDEIVQRAHAAVESVLERFAGADAAERHVRPIWHSVAMQIDCREETEYRQLLRAIEVNCALRRIAVMGVRRA</sequence>
<protein>
    <submittedName>
        <fullName evidence="1">Uncharacterized protein</fullName>
    </submittedName>
</protein>
<dbReference type="RefSeq" id="WP_092409834.1">
    <property type="nucleotide sequence ID" value="NZ_FOVF01000029.1"/>
</dbReference>
<name>A0A1I4ZWT7_9GAMM</name>
<keyword evidence="2" id="KW-1185">Reference proteome</keyword>
<accession>A0A1I4ZWT7</accession>
<evidence type="ECO:0000313" key="2">
    <source>
        <dbReference type="Proteomes" id="UP000198575"/>
    </source>
</evidence>
<proteinExistence type="predicted"/>
<dbReference type="Proteomes" id="UP000198575">
    <property type="component" value="Unassembled WGS sequence"/>
</dbReference>
<dbReference type="EMBL" id="FOVF01000029">
    <property type="protein sequence ID" value="SFN54459.1"/>
    <property type="molecule type" value="Genomic_DNA"/>
</dbReference>
<reference evidence="1 2" key="1">
    <citation type="submission" date="2016-10" db="EMBL/GenBank/DDBJ databases">
        <authorList>
            <person name="de Groot N.N."/>
        </authorList>
    </citation>
    <scope>NUCLEOTIDE SEQUENCE [LARGE SCALE GENOMIC DNA]</scope>
    <source>
        <strain evidence="1 2">CGMCC 1.7659</strain>
    </source>
</reference>
<gene>
    <name evidence="1" type="ORF">SAMN05216289_12957</name>
</gene>
<evidence type="ECO:0000313" key="1">
    <source>
        <dbReference type="EMBL" id="SFN54459.1"/>
    </source>
</evidence>
<organism evidence="1 2">
    <name type="scientific">Dokdonella immobilis</name>
    <dbReference type="NCBI Taxonomy" id="578942"/>
    <lineage>
        <taxon>Bacteria</taxon>
        <taxon>Pseudomonadati</taxon>
        <taxon>Pseudomonadota</taxon>
        <taxon>Gammaproteobacteria</taxon>
        <taxon>Lysobacterales</taxon>
        <taxon>Rhodanobacteraceae</taxon>
        <taxon>Dokdonella</taxon>
    </lineage>
</organism>